<feature type="compositionally biased region" description="Basic and acidic residues" evidence="1">
    <location>
        <begin position="64"/>
        <end position="76"/>
    </location>
</feature>
<evidence type="ECO:0000313" key="3">
    <source>
        <dbReference type="EMBL" id="MBP0445513.1"/>
    </source>
</evidence>
<dbReference type="Proteomes" id="UP000681594">
    <property type="component" value="Unassembled WGS sequence"/>
</dbReference>
<evidence type="ECO:0000256" key="1">
    <source>
        <dbReference type="SAM" id="MobiDB-lite"/>
    </source>
</evidence>
<evidence type="ECO:0000259" key="2">
    <source>
        <dbReference type="PROSITE" id="PS51782"/>
    </source>
</evidence>
<protein>
    <submittedName>
        <fullName evidence="3">LysM peptidoglycan-binding domain-containing protein</fullName>
    </submittedName>
</protein>
<dbReference type="PANTHER" id="PTHR34700">
    <property type="entry name" value="POTASSIUM BINDING PROTEIN KBP"/>
    <property type="match status" value="1"/>
</dbReference>
<dbReference type="Pfam" id="PF01476">
    <property type="entry name" value="LysM"/>
    <property type="match status" value="1"/>
</dbReference>
<feature type="compositionally biased region" description="Low complexity" evidence="1">
    <location>
        <begin position="21"/>
        <end position="35"/>
    </location>
</feature>
<dbReference type="SMART" id="SM00257">
    <property type="entry name" value="LysM"/>
    <property type="match status" value="1"/>
</dbReference>
<name>A0ABS4AEQ7_9PROT</name>
<dbReference type="Gene3D" id="3.10.350.10">
    <property type="entry name" value="LysM domain"/>
    <property type="match status" value="1"/>
</dbReference>
<keyword evidence="4" id="KW-1185">Reference proteome</keyword>
<feature type="compositionally biased region" description="Polar residues" evidence="1">
    <location>
        <begin position="191"/>
        <end position="206"/>
    </location>
</feature>
<comment type="caution">
    <text evidence="3">The sequence shown here is derived from an EMBL/GenBank/DDBJ whole genome shotgun (WGS) entry which is preliminary data.</text>
</comment>
<feature type="domain" description="LysM" evidence="2">
    <location>
        <begin position="374"/>
        <end position="423"/>
    </location>
</feature>
<organism evidence="3 4">
    <name type="scientific">Pararoseomonas baculiformis</name>
    <dbReference type="NCBI Taxonomy" id="2820812"/>
    <lineage>
        <taxon>Bacteria</taxon>
        <taxon>Pseudomonadati</taxon>
        <taxon>Pseudomonadota</taxon>
        <taxon>Alphaproteobacteria</taxon>
        <taxon>Acetobacterales</taxon>
        <taxon>Acetobacteraceae</taxon>
        <taxon>Pararoseomonas</taxon>
    </lineage>
</organism>
<dbReference type="InterPro" id="IPR018392">
    <property type="entry name" value="LysM"/>
</dbReference>
<dbReference type="InterPro" id="IPR013783">
    <property type="entry name" value="Ig-like_fold"/>
</dbReference>
<accession>A0ABS4AEQ7</accession>
<feature type="region of interest" description="Disordered" evidence="1">
    <location>
        <begin position="1"/>
        <end position="76"/>
    </location>
</feature>
<feature type="region of interest" description="Disordered" evidence="1">
    <location>
        <begin position="165"/>
        <end position="250"/>
    </location>
</feature>
<dbReference type="InterPro" id="IPR036779">
    <property type="entry name" value="LysM_dom_sf"/>
</dbReference>
<proteinExistence type="predicted"/>
<sequence>MAAAPWVRPAEAPRQAPPPHSAATASAGADQTGAQPRSLPTEQPAGSTRPADGMASSASPPAQAERRPARAAEPPRFDVVRMGARGMMVVAGRAAPGAEVILYEGGREIGRARADGRGEWVILPADPIGAGARELSLRARLPGGEEMGGPDTVLVVGPSTADPRMAQATARPEGQGPRREEPAKPAEAVAGNQQAPRQGDQPSPAATQRAGIQAGAEERGAATPARTEPRQEEPARTAEAAPAAETRAEQPLVLLLPPTAEAAPRSLSAPTGGAATAPLGLDIVDYDDSNTMRFAGTAAPGARLRLYADGRHLGDTAADAAGRWSLAPAEPPAVGRHTLRVDQFAAGQEQVQVANRIEVAFQRESLSPGALGEGRVVVQPGNNLWRIARDAYGRGIRYTVIYRANQAQIRNPSRIYPGQVFSVPSVP</sequence>
<gene>
    <name evidence="3" type="ORF">J8J14_12075</name>
</gene>
<feature type="compositionally biased region" description="Basic and acidic residues" evidence="1">
    <location>
        <begin position="227"/>
        <end position="236"/>
    </location>
</feature>
<evidence type="ECO:0000313" key="4">
    <source>
        <dbReference type="Proteomes" id="UP000681594"/>
    </source>
</evidence>
<dbReference type="Gene3D" id="2.60.40.10">
    <property type="entry name" value="Immunoglobulins"/>
    <property type="match status" value="1"/>
</dbReference>
<feature type="compositionally biased region" description="Low complexity" evidence="1">
    <location>
        <begin position="237"/>
        <end position="250"/>
    </location>
</feature>
<dbReference type="PROSITE" id="PS51782">
    <property type="entry name" value="LYSM"/>
    <property type="match status" value="1"/>
</dbReference>
<reference evidence="3 4" key="1">
    <citation type="submission" date="2021-03" db="EMBL/GenBank/DDBJ databases">
        <authorList>
            <person name="So Y."/>
        </authorList>
    </citation>
    <scope>NUCLEOTIDE SEQUENCE [LARGE SCALE GENOMIC DNA]</scope>
    <source>
        <strain evidence="3 4">SSH11</strain>
    </source>
</reference>
<dbReference type="PANTHER" id="PTHR34700:SF4">
    <property type="entry name" value="PHAGE-LIKE ELEMENT PBSX PROTEIN XKDP"/>
    <property type="match status" value="1"/>
</dbReference>
<dbReference type="CDD" id="cd00118">
    <property type="entry name" value="LysM"/>
    <property type="match status" value="1"/>
</dbReference>
<dbReference type="EMBL" id="JAGIZB010000010">
    <property type="protein sequence ID" value="MBP0445513.1"/>
    <property type="molecule type" value="Genomic_DNA"/>
</dbReference>
<dbReference type="InterPro" id="IPR052196">
    <property type="entry name" value="Bact_Kbp"/>
</dbReference>